<protein>
    <submittedName>
        <fullName evidence="2">Uncharacterized protein</fullName>
    </submittedName>
</protein>
<evidence type="ECO:0000313" key="3">
    <source>
        <dbReference type="Proteomes" id="UP001297580"/>
    </source>
</evidence>
<gene>
    <name evidence="2" type="ORF">HSX42_08245</name>
</gene>
<evidence type="ECO:0000256" key="1">
    <source>
        <dbReference type="SAM" id="Phobius"/>
    </source>
</evidence>
<proteinExistence type="predicted"/>
<name>A0ABY9QJZ8_GEOTD</name>
<dbReference type="Proteomes" id="UP001297580">
    <property type="component" value="Chromosome"/>
</dbReference>
<keyword evidence="3" id="KW-1185">Reference proteome</keyword>
<keyword evidence="1" id="KW-0472">Membrane</keyword>
<accession>A0ABY9QJZ8</accession>
<organism evidence="2 3">
    <name type="scientific">Geobacillus thermodenitrificans</name>
    <dbReference type="NCBI Taxonomy" id="33940"/>
    <lineage>
        <taxon>Bacteria</taxon>
        <taxon>Bacillati</taxon>
        <taxon>Bacillota</taxon>
        <taxon>Bacilli</taxon>
        <taxon>Bacillales</taxon>
        <taxon>Anoxybacillaceae</taxon>
        <taxon>Geobacillus</taxon>
    </lineage>
</organism>
<feature type="transmembrane region" description="Helical" evidence="1">
    <location>
        <begin position="26"/>
        <end position="47"/>
    </location>
</feature>
<keyword evidence="1" id="KW-0812">Transmembrane</keyword>
<evidence type="ECO:0000313" key="2">
    <source>
        <dbReference type="EMBL" id="WMV77714.1"/>
    </source>
</evidence>
<sequence>MENDKRQANNNKKEVQNFFVHAPHRALLPAIVFVHSDAIVHIFLFFYKIRNEKENFFIFLSYFALAREMGLSFP</sequence>
<keyword evidence="1" id="KW-1133">Transmembrane helix</keyword>
<dbReference type="RefSeq" id="WP_311089566.1">
    <property type="nucleotide sequence ID" value="NZ_CP133461.1"/>
</dbReference>
<dbReference type="EMBL" id="CP133461">
    <property type="protein sequence ID" value="WMV77714.1"/>
    <property type="molecule type" value="Genomic_DNA"/>
</dbReference>
<reference evidence="2 3" key="1">
    <citation type="submission" date="2023-08" db="EMBL/GenBank/DDBJ databases">
        <title>Complete genome sequence of Geobacillus thermodenitrificans K1041, a genetically tractable strain representative of the genus Geobacillus.</title>
        <authorList>
            <person name="Kani S."/>
            <person name="Suzuki H."/>
        </authorList>
    </citation>
    <scope>NUCLEOTIDE SEQUENCE [LARGE SCALE GENOMIC DNA]</scope>
    <source>
        <strain evidence="2 3">K1041</strain>
    </source>
</reference>